<keyword evidence="2" id="KW-1185">Reference proteome</keyword>
<proteinExistence type="predicted"/>
<gene>
    <name evidence="1" type="ORF">EH243_05670</name>
</gene>
<dbReference type="AlphaFoldDB" id="A0A430KSW1"/>
<sequence>MDALLTGESSSVTYGLRKPVLASAIVHLSATDESAEQRQRCSILTLKADRTRQNIDINERDKACGGER</sequence>
<evidence type="ECO:0000313" key="1">
    <source>
        <dbReference type="EMBL" id="RTE66577.1"/>
    </source>
</evidence>
<organism evidence="1 2">
    <name type="scientific">Amphritea opalescens</name>
    <dbReference type="NCBI Taxonomy" id="2490544"/>
    <lineage>
        <taxon>Bacteria</taxon>
        <taxon>Pseudomonadati</taxon>
        <taxon>Pseudomonadota</taxon>
        <taxon>Gammaproteobacteria</taxon>
        <taxon>Oceanospirillales</taxon>
        <taxon>Oceanospirillaceae</taxon>
        <taxon>Amphritea</taxon>
    </lineage>
</organism>
<reference evidence="1 2" key="1">
    <citation type="submission" date="2018-11" db="EMBL/GenBank/DDBJ databases">
        <title>The draft genome sequence of Amphritea opalescens ANRC-JH13T.</title>
        <authorList>
            <person name="Fang Z."/>
            <person name="Zhang Y."/>
            <person name="Han X."/>
        </authorList>
    </citation>
    <scope>NUCLEOTIDE SEQUENCE [LARGE SCALE GENOMIC DNA]</scope>
    <source>
        <strain evidence="1 2">ANRC-JH13</strain>
    </source>
</reference>
<comment type="caution">
    <text evidence="1">The sequence shown here is derived from an EMBL/GenBank/DDBJ whole genome shotgun (WGS) entry which is preliminary data.</text>
</comment>
<dbReference type="RefSeq" id="WP_126157680.1">
    <property type="nucleotide sequence ID" value="NZ_RQXW01000004.1"/>
</dbReference>
<dbReference type="Proteomes" id="UP000283087">
    <property type="component" value="Unassembled WGS sequence"/>
</dbReference>
<evidence type="ECO:0000313" key="2">
    <source>
        <dbReference type="Proteomes" id="UP000283087"/>
    </source>
</evidence>
<dbReference type="EMBL" id="RQXW01000004">
    <property type="protein sequence ID" value="RTE66577.1"/>
    <property type="molecule type" value="Genomic_DNA"/>
</dbReference>
<accession>A0A430KSW1</accession>
<name>A0A430KSW1_9GAMM</name>
<dbReference type="OrthoDB" id="6120156at2"/>
<protein>
    <submittedName>
        <fullName evidence="1">Uncharacterized protein</fullName>
    </submittedName>
</protein>